<comment type="catalytic activity">
    <reaction evidence="5">
        <text>ethanolamine = acetaldehyde + NH4(+)</text>
        <dbReference type="Rhea" id="RHEA:15313"/>
        <dbReference type="ChEBI" id="CHEBI:15343"/>
        <dbReference type="ChEBI" id="CHEBI:28938"/>
        <dbReference type="ChEBI" id="CHEBI:57603"/>
        <dbReference type="EC" id="4.3.1.7"/>
    </reaction>
</comment>
<dbReference type="PIRSF" id="PIRSF018982">
    <property type="entry name" value="EutC"/>
    <property type="match status" value="1"/>
</dbReference>
<evidence type="ECO:0000256" key="5">
    <source>
        <dbReference type="HAMAP-Rule" id="MF_00601"/>
    </source>
</evidence>
<dbReference type="PANTHER" id="PTHR39330">
    <property type="entry name" value="ETHANOLAMINE AMMONIA-LYASE LIGHT CHAIN"/>
    <property type="match status" value="1"/>
</dbReference>
<dbReference type="STRING" id="195913.SAMN04488004_10592"/>
<evidence type="ECO:0000256" key="1">
    <source>
        <dbReference type="ARBA" id="ARBA00022628"/>
    </source>
</evidence>
<reference evidence="6 7" key="1">
    <citation type="submission" date="2016-10" db="EMBL/GenBank/DDBJ databases">
        <authorList>
            <person name="de Groot N.N."/>
        </authorList>
    </citation>
    <scope>NUCLEOTIDE SEQUENCE [LARGE SCALE GENOMIC DNA]</scope>
    <source>
        <strain evidence="6 7">DSM 16199</strain>
    </source>
</reference>
<dbReference type="GO" id="GO:0046336">
    <property type="term" value="P:ethanolamine catabolic process"/>
    <property type="evidence" value="ECO:0007669"/>
    <property type="project" value="UniProtKB-UniRule"/>
</dbReference>
<keyword evidence="2 5" id="KW-0456">Lyase</keyword>
<protein>
    <recommendedName>
        <fullName evidence="5">Ethanolamine ammonia-lyase small subunit</fullName>
        <shortName evidence="5">EAL small subunit</shortName>
        <ecNumber evidence="5">4.3.1.7</ecNumber>
    </recommendedName>
</protein>
<organism evidence="6 7">
    <name type="scientific">Loktanella salsilacus</name>
    <dbReference type="NCBI Taxonomy" id="195913"/>
    <lineage>
        <taxon>Bacteria</taxon>
        <taxon>Pseudomonadati</taxon>
        <taxon>Pseudomonadota</taxon>
        <taxon>Alphaproteobacteria</taxon>
        <taxon>Rhodobacterales</taxon>
        <taxon>Roseobacteraceae</taxon>
        <taxon>Loktanella</taxon>
    </lineage>
</organism>
<dbReference type="PANTHER" id="PTHR39330:SF1">
    <property type="entry name" value="ETHANOLAMINE AMMONIA-LYASE SMALL SUBUNIT"/>
    <property type="match status" value="1"/>
</dbReference>
<dbReference type="InterPro" id="IPR009246">
    <property type="entry name" value="EutC"/>
</dbReference>
<dbReference type="GO" id="GO:0031419">
    <property type="term" value="F:cobalamin binding"/>
    <property type="evidence" value="ECO:0007669"/>
    <property type="project" value="UniProtKB-UniRule"/>
</dbReference>
<dbReference type="RefSeq" id="WP_090186871.1">
    <property type="nucleotide sequence ID" value="NZ_FOTF01000005.1"/>
</dbReference>
<comment type="pathway">
    <text evidence="5">Amine and polyamine degradation; ethanolamine degradation.</text>
</comment>
<evidence type="ECO:0000256" key="3">
    <source>
        <dbReference type="ARBA" id="ARBA00023285"/>
    </source>
</evidence>
<dbReference type="Gene3D" id="1.10.30.40">
    <property type="entry name" value="Ethanolamine ammonia-lyase light chain (EutC), N-terminal domain"/>
    <property type="match status" value="1"/>
</dbReference>
<keyword evidence="4 5" id="KW-1283">Bacterial microcompartment</keyword>
<feature type="binding site" evidence="5">
    <location>
        <position position="201"/>
    </location>
    <ligand>
        <name>adenosylcob(III)alamin</name>
        <dbReference type="ChEBI" id="CHEBI:18408"/>
    </ligand>
</feature>
<comment type="similarity">
    <text evidence="5">Belongs to the EutC family.</text>
</comment>
<evidence type="ECO:0000256" key="4">
    <source>
        <dbReference type="ARBA" id="ARBA00024446"/>
    </source>
</evidence>
<dbReference type="InterPro" id="IPR042251">
    <property type="entry name" value="EutC_C"/>
</dbReference>
<dbReference type="AlphaFoldDB" id="A0A1I4DYR6"/>
<keyword evidence="3 5" id="KW-0170">Cobalt</keyword>
<evidence type="ECO:0000313" key="6">
    <source>
        <dbReference type="EMBL" id="SFK97266.1"/>
    </source>
</evidence>
<gene>
    <name evidence="5" type="primary">eutC</name>
    <name evidence="6" type="ORF">SAMN04488004_10592</name>
</gene>
<proteinExistence type="inferred from homology"/>
<dbReference type="NCBIfam" id="NF003971">
    <property type="entry name" value="PRK05465.1"/>
    <property type="match status" value="1"/>
</dbReference>
<dbReference type="Pfam" id="PF05985">
    <property type="entry name" value="EutC"/>
    <property type="match status" value="1"/>
</dbReference>
<keyword evidence="1 5" id="KW-0846">Cobalamin</keyword>
<dbReference type="GO" id="GO:0009350">
    <property type="term" value="C:ethanolamine ammonia-lyase complex"/>
    <property type="evidence" value="ECO:0007669"/>
    <property type="project" value="UniProtKB-UniRule"/>
</dbReference>
<sequence>MDNRVTDNPWRSLRRFTDARIGMGRAGVSLPTAELLAFQMAHAQARDAVHQPLDVARLVADLGAIDGVLPALTVQSQAVDRADYLRHPDKGRRLAAGAALPGDAPELAIVIADGLSSRAVQDHAAAMVAALMAQMPGVRMSAPVIAVQGRVAIGDDIAAAMDAAAVLVLIGERPGLSSPDSLGLYFTQNPGPGLSDARRNCISNVRPAGLLPGHAAARFAYLYAQAQVLGTSGVALKDNSAPLLADAAATSFLSPPRTE</sequence>
<dbReference type="Proteomes" id="UP000199550">
    <property type="component" value="Unassembled WGS sequence"/>
</dbReference>
<comment type="cofactor">
    <cofactor evidence="5">
        <name>adenosylcob(III)alamin</name>
        <dbReference type="ChEBI" id="CHEBI:18408"/>
    </cofactor>
    <text evidence="5">Binds between the large and small subunits.</text>
</comment>
<dbReference type="GO" id="GO:0008851">
    <property type="term" value="F:ethanolamine ammonia-lyase activity"/>
    <property type="evidence" value="ECO:0007669"/>
    <property type="project" value="UniProtKB-UniRule"/>
</dbReference>
<feature type="binding site" evidence="5">
    <location>
        <position position="172"/>
    </location>
    <ligand>
        <name>adenosylcob(III)alamin</name>
        <dbReference type="ChEBI" id="CHEBI:18408"/>
    </ligand>
</feature>
<comment type="subunit">
    <text evidence="5">The basic unit is a heterodimer which dimerizes to form tetramers. The heterotetramers trimerize; 6 large subunits form a core ring with 6 small subunits projecting outwards.</text>
</comment>
<dbReference type="OrthoDB" id="114248at2"/>
<dbReference type="EC" id="4.3.1.7" evidence="5"/>
<dbReference type="InterPro" id="IPR042255">
    <property type="entry name" value="EutC_N"/>
</dbReference>
<feature type="binding site" evidence="5">
    <location>
        <position position="151"/>
    </location>
    <ligand>
        <name>adenosylcob(III)alamin</name>
        <dbReference type="ChEBI" id="CHEBI:18408"/>
    </ligand>
</feature>
<accession>A0A1I4DYR6</accession>
<dbReference type="EMBL" id="FOTF01000005">
    <property type="protein sequence ID" value="SFK97266.1"/>
    <property type="molecule type" value="Genomic_DNA"/>
</dbReference>
<dbReference type="GO" id="GO:0031471">
    <property type="term" value="C:ethanolamine degradation polyhedral organelle"/>
    <property type="evidence" value="ECO:0007669"/>
    <property type="project" value="UniProtKB-UniRule"/>
</dbReference>
<evidence type="ECO:0000256" key="2">
    <source>
        <dbReference type="ARBA" id="ARBA00023239"/>
    </source>
</evidence>
<evidence type="ECO:0000313" key="7">
    <source>
        <dbReference type="Proteomes" id="UP000199550"/>
    </source>
</evidence>
<dbReference type="HAMAP" id="MF_00601">
    <property type="entry name" value="EutC"/>
    <property type="match status" value="1"/>
</dbReference>
<comment type="function">
    <text evidence="5">Catalyzes the deamination of various vicinal amino-alcohols to oxo compounds. Allows this organism to utilize ethanolamine as the sole source of nitrogen and carbon in the presence of external vitamin B12.</text>
</comment>
<comment type="subcellular location">
    <subcellularLocation>
        <location evidence="5">Bacterial microcompartment</location>
    </subcellularLocation>
</comment>
<keyword evidence="7" id="KW-1185">Reference proteome</keyword>
<dbReference type="GO" id="GO:0006520">
    <property type="term" value="P:amino acid metabolic process"/>
    <property type="evidence" value="ECO:0007669"/>
    <property type="project" value="InterPro"/>
</dbReference>
<dbReference type="Gene3D" id="3.40.50.11240">
    <property type="entry name" value="Ethanolamine ammonia-lyase light chain (EutC)"/>
    <property type="match status" value="1"/>
</dbReference>
<name>A0A1I4DYR6_9RHOB</name>
<dbReference type="UniPathway" id="UPA00560"/>